<dbReference type="Proteomes" id="UP000325466">
    <property type="component" value="Unassembled WGS sequence"/>
</dbReference>
<organism evidence="1 2">
    <name type="scientific">Rhodococcus aetherivorans</name>
    <dbReference type="NCBI Taxonomy" id="191292"/>
    <lineage>
        <taxon>Bacteria</taxon>
        <taxon>Bacillati</taxon>
        <taxon>Actinomycetota</taxon>
        <taxon>Actinomycetes</taxon>
        <taxon>Mycobacteriales</taxon>
        <taxon>Nocardiaceae</taxon>
        <taxon>Rhodococcus</taxon>
    </lineage>
</organism>
<evidence type="ECO:0000313" key="2">
    <source>
        <dbReference type="Proteomes" id="UP000325466"/>
    </source>
</evidence>
<gene>
    <name evidence="1" type="ORF">RAJCM14343_5886</name>
</gene>
<accession>A0ABQ0YW54</accession>
<comment type="caution">
    <text evidence="1">The sequence shown here is derived from an EMBL/GenBank/DDBJ whole genome shotgun (WGS) entry which is preliminary data.</text>
</comment>
<sequence length="39" mass="4230">MASRHESHSGSGHADHCAMSRACSRNVAVFTPNFGEMPR</sequence>
<protein>
    <submittedName>
        <fullName evidence="1">Uncharacterized protein</fullName>
    </submittedName>
</protein>
<dbReference type="EMBL" id="BLAH01000202">
    <property type="protein sequence ID" value="GES40595.1"/>
    <property type="molecule type" value="Genomic_DNA"/>
</dbReference>
<name>A0ABQ0YW54_9NOCA</name>
<keyword evidence="2" id="KW-1185">Reference proteome</keyword>
<proteinExistence type="predicted"/>
<reference evidence="1 2" key="1">
    <citation type="journal article" date="2018" name="Biodegradation">
        <title>1,4-Dioxane degradation characteristics of Rhodococcus aetherivorans JCM 14343.</title>
        <authorList>
            <person name="Inoue D."/>
            <person name="Tsunoda T."/>
            <person name="Yamamoto N."/>
            <person name="Ike M."/>
            <person name="Sei K."/>
        </authorList>
    </citation>
    <scope>NUCLEOTIDE SEQUENCE [LARGE SCALE GENOMIC DNA]</scope>
    <source>
        <strain evidence="1 2">JCM 14343</strain>
    </source>
</reference>
<evidence type="ECO:0000313" key="1">
    <source>
        <dbReference type="EMBL" id="GES40595.1"/>
    </source>
</evidence>